<dbReference type="GO" id="GO:0008982">
    <property type="term" value="F:protein-N(PI)-phosphohistidine-sugar phosphotransferase activity"/>
    <property type="evidence" value="ECO:0007669"/>
    <property type="project" value="InterPro"/>
</dbReference>
<dbReference type="KEGG" id="schj:DDV21_008015"/>
<name>A0A346NFG0_9STRE</name>
<gene>
    <name evidence="1" type="ORF">DDV21_008015</name>
    <name evidence="2" type="ORF">DDV22_04275</name>
</gene>
<reference evidence="3" key="2">
    <citation type="submission" date="2018-08" db="EMBL/GenBank/DDBJ databases">
        <title>Streptococcus chenjunshii sp. nov., isolated from stools sample of the Tibetan antelope in the Qinghai-Tibet plateau, China.</title>
        <authorList>
            <person name="Tian Z."/>
        </authorList>
    </citation>
    <scope>NUCLEOTIDE SEQUENCE [LARGE SCALE GENOMIC DNA]</scope>
    <source>
        <strain evidence="3">Z15</strain>
    </source>
</reference>
<dbReference type="Proteomes" id="UP000246115">
    <property type="component" value="Chromosome"/>
</dbReference>
<protein>
    <submittedName>
        <fullName evidence="1">DUF386 family protein</fullName>
    </submittedName>
</protein>
<dbReference type="InterPro" id="IPR004375">
    <property type="entry name" value="NanQ/TabA/YiaL"/>
</dbReference>
<dbReference type="Proteomes" id="UP000264056">
    <property type="component" value="Unassembled WGS sequence"/>
</dbReference>
<dbReference type="Pfam" id="PF00367">
    <property type="entry name" value="PTS_EIIB"/>
    <property type="match status" value="1"/>
</dbReference>
<dbReference type="GO" id="GO:0009401">
    <property type="term" value="P:phosphoenolpyruvate-dependent sugar phosphotransferase system"/>
    <property type="evidence" value="ECO:0007669"/>
    <property type="project" value="InterPro"/>
</dbReference>
<sequence length="129" mass="14634">MATQVLAQNLLEHLGGAANVKDVRYCSTRLRFRLKKTASADSLSLKALEDLLNLSVALPYQEEKDVEKYEGEVRHYMKMTAGMAYVCFPWAAHRAVFHFDEPLTFTKAVIKLAVEERKNNDRTTAANKN</sequence>
<proteinExistence type="predicted"/>
<accession>A0A346NFG0</accession>
<evidence type="ECO:0000313" key="2">
    <source>
        <dbReference type="EMBL" id="RFU51290.1"/>
    </source>
</evidence>
<dbReference type="InterPro" id="IPR036878">
    <property type="entry name" value="Glu_permease_IIB"/>
</dbReference>
<dbReference type="AlphaFoldDB" id="A0A346NFG0"/>
<dbReference type="Gene3D" id="2.60.120.370">
    <property type="entry name" value="YhcH/YjgK/YiaL"/>
    <property type="match status" value="1"/>
</dbReference>
<dbReference type="InterPro" id="IPR018113">
    <property type="entry name" value="PTrfase_EIIB_Cys"/>
</dbReference>
<evidence type="ECO:0000313" key="3">
    <source>
        <dbReference type="Proteomes" id="UP000246115"/>
    </source>
</evidence>
<dbReference type="Pfam" id="PF04074">
    <property type="entry name" value="DUF386"/>
    <property type="match status" value="1"/>
</dbReference>
<evidence type="ECO:0000313" key="4">
    <source>
        <dbReference type="Proteomes" id="UP000264056"/>
    </source>
</evidence>
<dbReference type="EMBL" id="QVQY01000008">
    <property type="protein sequence ID" value="RFU51290.1"/>
    <property type="molecule type" value="Genomic_DNA"/>
</dbReference>
<dbReference type="SUPFAM" id="SSF55604">
    <property type="entry name" value="Glucose permease domain IIB"/>
    <property type="match status" value="1"/>
</dbReference>
<dbReference type="SUPFAM" id="SSF51197">
    <property type="entry name" value="Clavaminate synthase-like"/>
    <property type="match status" value="1"/>
</dbReference>
<dbReference type="EMBL" id="CP031733">
    <property type="protein sequence ID" value="AXQ79755.1"/>
    <property type="molecule type" value="Genomic_DNA"/>
</dbReference>
<evidence type="ECO:0000313" key="1">
    <source>
        <dbReference type="EMBL" id="AXQ79755.1"/>
    </source>
</evidence>
<organism evidence="1 3">
    <name type="scientific">Streptococcus chenjunshii</name>
    <dbReference type="NCBI Taxonomy" id="2173853"/>
    <lineage>
        <taxon>Bacteria</taxon>
        <taxon>Bacillati</taxon>
        <taxon>Bacillota</taxon>
        <taxon>Bacilli</taxon>
        <taxon>Lactobacillales</taxon>
        <taxon>Streptococcaceae</taxon>
        <taxon>Streptococcus</taxon>
    </lineage>
</organism>
<reference evidence="1" key="3">
    <citation type="journal article" date="2019" name="Int. J. Syst. Evol. Microbiol.">
        <title>Streptococcus chenjunshii sp. nov. isolated from feces of Tibetan antelopes.</title>
        <authorList>
            <person name="Tian Z."/>
            <person name="Lu S."/>
            <person name="Jin D."/>
            <person name="Yang J."/>
            <person name="Pu J."/>
            <person name="Lai X.H."/>
            <person name="Bai X.N."/>
            <person name="Wu X.M."/>
            <person name="Li J."/>
            <person name="Wang S."/>
            <person name="Xu J."/>
        </authorList>
    </citation>
    <scope>NUCLEOTIDE SEQUENCE</scope>
    <source>
        <strain evidence="1">Z15</strain>
    </source>
</reference>
<keyword evidence="4" id="KW-1185">Reference proteome</keyword>
<reference evidence="2 4" key="1">
    <citation type="submission" date="2018-08" db="EMBL/GenBank/DDBJ databases">
        <title>Draft genome of Streptococcus sp .nov. Z2.</title>
        <authorList>
            <person name="Tian Z."/>
        </authorList>
    </citation>
    <scope>NUCLEOTIDE SEQUENCE [LARGE SCALE GENOMIC DNA]</scope>
    <source>
        <strain evidence="2 4">Z2</strain>
    </source>
</reference>
<dbReference type="InterPro" id="IPR037012">
    <property type="entry name" value="NanQ/TabA/YiaL_sf"/>
</dbReference>